<feature type="transmembrane region" description="Helical" evidence="7">
    <location>
        <begin position="454"/>
        <end position="473"/>
    </location>
</feature>
<evidence type="ECO:0000256" key="6">
    <source>
        <dbReference type="ARBA" id="ARBA00023136"/>
    </source>
</evidence>
<gene>
    <name evidence="8" type="ORF">Cvel_2271</name>
</gene>
<dbReference type="GO" id="GO:0016020">
    <property type="term" value="C:membrane"/>
    <property type="evidence" value="ECO:0007669"/>
    <property type="project" value="UniProtKB-SubCell"/>
</dbReference>
<dbReference type="AlphaFoldDB" id="A0A0G4ICY1"/>
<protein>
    <recommendedName>
        <fullName evidence="7">Transmembrane 9 superfamily member</fullName>
    </recommendedName>
</protein>
<evidence type="ECO:0000313" key="8">
    <source>
        <dbReference type="EMBL" id="CEM54931.1"/>
    </source>
</evidence>
<comment type="similarity">
    <text evidence="2 7">Belongs to the nonaspanin (TM9SF) (TC 9.A.2) family.</text>
</comment>
<evidence type="ECO:0000256" key="2">
    <source>
        <dbReference type="ARBA" id="ARBA00005227"/>
    </source>
</evidence>
<feature type="transmembrane region" description="Helical" evidence="7">
    <location>
        <begin position="322"/>
        <end position="346"/>
    </location>
</feature>
<feature type="transmembrane region" description="Helical" evidence="7">
    <location>
        <begin position="156"/>
        <end position="181"/>
    </location>
</feature>
<feature type="transmembrane region" description="Helical" evidence="7">
    <location>
        <begin position="254"/>
        <end position="273"/>
    </location>
</feature>
<keyword evidence="6 7" id="KW-0472">Membrane</keyword>
<keyword evidence="4" id="KW-0732">Signal</keyword>
<dbReference type="EMBL" id="CDMZ01005831">
    <property type="protein sequence ID" value="CEM54931.1"/>
    <property type="molecule type" value="Genomic_DNA"/>
</dbReference>
<proteinExistence type="inferred from homology"/>
<accession>A0A0G4ICY1</accession>
<feature type="transmembrane region" description="Helical" evidence="7">
    <location>
        <begin position="377"/>
        <end position="398"/>
    </location>
</feature>
<evidence type="ECO:0000256" key="5">
    <source>
        <dbReference type="ARBA" id="ARBA00022989"/>
    </source>
</evidence>
<feature type="transmembrane region" description="Helical" evidence="7">
    <location>
        <begin position="493"/>
        <end position="518"/>
    </location>
</feature>
<feature type="transmembrane region" description="Helical" evidence="7">
    <location>
        <begin position="285"/>
        <end position="310"/>
    </location>
</feature>
<dbReference type="PhylomeDB" id="A0A0G4ICY1"/>
<dbReference type="InterPro" id="IPR004240">
    <property type="entry name" value="EMP70"/>
</dbReference>
<organism evidence="8">
    <name type="scientific">Chromera velia CCMP2878</name>
    <dbReference type="NCBI Taxonomy" id="1169474"/>
    <lineage>
        <taxon>Eukaryota</taxon>
        <taxon>Sar</taxon>
        <taxon>Alveolata</taxon>
        <taxon>Colpodellida</taxon>
        <taxon>Chromeraceae</taxon>
        <taxon>Chromera</taxon>
    </lineage>
</organism>
<feature type="transmembrane region" description="Helical" evidence="7">
    <location>
        <begin position="221"/>
        <end position="248"/>
    </location>
</feature>
<comment type="subcellular location">
    <subcellularLocation>
        <location evidence="1">Membrane</location>
        <topology evidence="1">Multi-pass membrane protein</topology>
    </subcellularLocation>
</comment>
<dbReference type="GO" id="GO:0072657">
    <property type="term" value="P:protein localization to membrane"/>
    <property type="evidence" value="ECO:0007669"/>
    <property type="project" value="TreeGrafter"/>
</dbReference>
<name>A0A0G4ICY1_9ALVE</name>
<evidence type="ECO:0000256" key="3">
    <source>
        <dbReference type="ARBA" id="ARBA00022692"/>
    </source>
</evidence>
<dbReference type="PANTHER" id="PTHR10766:SF177">
    <property type="entry name" value="TRANSMEMBRANE 9 SUPERFAMILY MEMBER 1"/>
    <property type="match status" value="1"/>
</dbReference>
<keyword evidence="5 7" id="KW-1133">Transmembrane helix</keyword>
<evidence type="ECO:0000256" key="4">
    <source>
        <dbReference type="ARBA" id="ARBA00022729"/>
    </source>
</evidence>
<dbReference type="Pfam" id="PF02990">
    <property type="entry name" value="EMP70"/>
    <property type="match status" value="1"/>
</dbReference>
<dbReference type="VEuPathDB" id="CryptoDB:Cvel_2271"/>
<dbReference type="PANTHER" id="PTHR10766">
    <property type="entry name" value="TRANSMEMBRANE 9 SUPERFAMILY PROTEIN"/>
    <property type="match status" value="1"/>
</dbReference>
<evidence type="ECO:0000256" key="7">
    <source>
        <dbReference type="RuleBase" id="RU363079"/>
    </source>
</evidence>
<keyword evidence="3 7" id="KW-0812">Transmembrane</keyword>
<sequence length="524" mass="59389">MSLGQILRGDRLATSFYKLQFRVTEPLKSICKKKLTADDIRLFKDAVDRNYVFEMYIDDLPVVAPIGLKSGEERYLMNKLKFVMGFNQDAVVSVEIANQDASGMVDLKLLSPDMELEFYYEVQWDSRTTIMPEMRLVKQLTGHLGGSSSQSMDIHWLSIINSLVLVMLIVSLLLLIILRIVRSDLSRMLQLPEDELAPGEEETGWKLLHADVFRAPPHRMWFCASVGAGTQLLVVTLAVVLTGCMHTYLDRGKMVVIGSLVYTLGSFAAGYMSANFYRKLGGIKWAWNIVITALAFSGPAFLMWCVLNTIAFAHGSTAALPWYTVVTLVFWYLCATLPMTVIGGILGKRDGETAVDAGFAFPVKTNKLAREIPKGRWYNSFWFQTLVSGLLPFSAIYIEMHYVFLSVWGNRLYSLYGVLLLSILALFLVSSTIAVLMTYFSLNSEDHRWWWRSFFQGGGVALFFFLHCFYYFFAASKMAGMLQVSFYFGYSLVTAWALFLMMGAVTFFADFAFIYYIYTRTKAD</sequence>
<evidence type="ECO:0000256" key="1">
    <source>
        <dbReference type="ARBA" id="ARBA00004141"/>
    </source>
</evidence>
<reference evidence="8" key="1">
    <citation type="submission" date="2014-11" db="EMBL/GenBank/DDBJ databases">
        <authorList>
            <person name="Otto D Thomas"/>
            <person name="Naeem Raeece"/>
        </authorList>
    </citation>
    <scope>NUCLEOTIDE SEQUENCE</scope>
</reference>
<feature type="transmembrane region" description="Helical" evidence="7">
    <location>
        <begin position="418"/>
        <end position="442"/>
    </location>
</feature>